<keyword evidence="6" id="KW-1185">Reference proteome</keyword>
<dbReference type="InterPro" id="IPR005158">
    <property type="entry name" value="BTAD"/>
</dbReference>
<gene>
    <name evidence="5" type="ORF">RM479_07695</name>
</gene>
<dbReference type="Pfam" id="PF03704">
    <property type="entry name" value="BTAD"/>
    <property type="match status" value="1"/>
</dbReference>
<evidence type="ECO:0000313" key="6">
    <source>
        <dbReference type="Proteomes" id="UP001183390"/>
    </source>
</evidence>
<dbReference type="SMART" id="SM01043">
    <property type="entry name" value="BTAD"/>
    <property type="match status" value="1"/>
</dbReference>
<proteinExistence type="inferred from homology"/>
<dbReference type="SUPFAM" id="SSF52540">
    <property type="entry name" value="P-loop containing nucleoside triphosphate hydrolases"/>
    <property type="match status" value="1"/>
</dbReference>
<comment type="caution">
    <text evidence="5">The sequence shown here is derived from an EMBL/GenBank/DDBJ whole genome shotgun (WGS) entry which is preliminary data.</text>
</comment>
<dbReference type="SMART" id="SM00862">
    <property type="entry name" value="Trans_reg_C"/>
    <property type="match status" value="1"/>
</dbReference>
<evidence type="ECO:0000313" key="5">
    <source>
        <dbReference type="EMBL" id="MDT0328293.1"/>
    </source>
</evidence>
<dbReference type="Gene3D" id="1.10.10.10">
    <property type="entry name" value="Winged helix-like DNA-binding domain superfamily/Winged helix DNA-binding domain"/>
    <property type="match status" value="1"/>
</dbReference>
<dbReference type="Gene3D" id="1.25.40.10">
    <property type="entry name" value="Tetratricopeptide repeat domain"/>
    <property type="match status" value="3"/>
</dbReference>
<dbReference type="PROSITE" id="PS51755">
    <property type="entry name" value="OMPR_PHOB"/>
    <property type="match status" value="1"/>
</dbReference>
<evidence type="ECO:0000259" key="4">
    <source>
        <dbReference type="PROSITE" id="PS51755"/>
    </source>
</evidence>
<dbReference type="InterPro" id="IPR036388">
    <property type="entry name" value="WH-like_DNA-bd_sf"/>
</dbReference>
<dbReference type="Pfam" id="PF00486">
    <property type="entry name" value="Trans_reg_C"/>
    <property type="match status" value="1"/>
</dbReference>
<dbReference type="PANTHER" id="PTHR47691:SF3">
    <property type="entry name" value="HTH-TYPE TRANSCRIPTIONAL REGULATOR RV0890C-RELATED"/>
    <property type="match status" value="1"/>
</dbReference>
<dbReference type="Pfam" id="PF25872">
    <property type="entry name" value="HTH_77"/>
    <property type="match status" value="1"/>
</dbReference>
<dbReference type="Gene3D" id="3.40.50.300">
    <property type="entry name" value="P-loop containing nucleotide triphosphate hydrolases"/>
    <property type="match status" value="1"/>
</dbReference>
<reference evidence="6" key="1">
    <citation type="submission" date="2023-07" db="EMBL/GenBank/DDBJ databases">
        <title>30 novel species of actinomycetes from the DSMZ collection.</title>
        <authorList>
            <person name="Nouioui I."/>
        </authorList>
    </citation>
    <scope>NUCLEOTIDE SEQUENCE [LARGE SCALE GENOMIC DNA]</scope>
    <source>
        <strain evidence="6">DSM 44743</strain>
    </source>
</reference>
<dbReference type="PANTHER" id="PTHR47691">
    <property type="entry name" value="REGULATOR-RELATED"/>
    <property type="match status" value="1"/>
</dbReference>
<organism evidence="5 6">
    <name type="scientific">Nocardiopsis lambiniae</name>
    <dbReference type="NCBI Taxonomy" id="3075539"/>
    <lineage>
        <taxon>Bacteria</taxon>
        <taxon>Bacillati</taxon>
        <taxon>Actinomycetota</taxon>
        <taxon>Actinomycetes</taxon>
        <taxon>Streptosporangiales</taxon>
        <taxon>Nocardiopsidaceae</taxon>
        <taxon>Nocardiopsis</taxon>
    </lineage>
</organism>
<feature type="domain" description="OmpR/PhoB-type" evidence="4">
    <location>
        <begin position="8"/>
        <end position="112"/>
    </location>
</feature>
<dbReference type="Pfam" id="PF13481">
    <property type="entry name" value="AAA_25"/>
    <property type="match status" value="1"/>
</dbReference>
<dbReference type="RefSeq" id="WP_311511027.1">
    <property type="nucleotide sequence ID" value="NZ_JAVREP010000004.1"/>
</dbReference>
<dbReference type="Proteomes" id="UP001183390">
    <property type="component" value="Unassembled WGS sequence"/>
</dbReference>
<dbReference type="InterPro" id="IPR027417">
    <property type="entry name" value="P-loop_NTPase"/>
</dbReference>
<dbReference type="InterPro" id="IPR001867">
    <property type="entry name" value="OmpR/PhoB-type_DNA-bd"/>
</dbReference>
<sequence>MSPSATGVLRERYGEPMRFGVLGPLEVRAEDGTPVPVHDTKVRSLLVLLLLARGRVVPTDRLIHDLWGEDPPARPRAVLQARVSQLRGALERAETGSRALVRHRPPGYLLDAVEPDLVRFEDLVDRAGDTADPRGRVDLLTRALDLWRGSAAAGFTDLEPVREAAAHLEERRLTALEDLAEARLDLGAHVELADALAPPAREHPYRERLHAALIRALYAAGRQGEALRHYDLLRTRLADDLGVDPGPELVALHRAILVQDDGLIPAPPAGNLPAAVVDLVGRDTEAATLRDLLDRHRLITVTGPGGVGKTSLALAVARAVAAGDPARPVDLAALDSEGDPVTALATALGVRDGDGPLTGRIGALLRGRRALLVLDNCEHLVEGVADLAARLLAGVSDLRILATSQVPLSVAGEYLYPLAPLDVPVDDTPRALAASGAARLFLARAEAAGARPGTDPDTVAAIAELCRRLDGIPLALELAATRLRHLRATDLAARLDDRFALLGGGRRDAPARQRTLRAAIDWSWEPLTGPERALLSRLAVFADGCDPAAVDTVCGGSSELVGALVDRSLVVTTTHAEGTRYRLPESVAAYALEHLSESEEEGTRARHAAHFAAVAEDADGRLRGPGQARALALLDRENANLRAASAFAARSGDARTALRLVVALTWYRFLRGRAGEARVALDTALALPDTPAGSVGTTGAAVPDGSVGDDVSVVSGESRARAAVLRAALAVHATDDERWRDDVHDHLRRIGDPVARARLTWFAEFTRWALGDPAVATARVAAAHETAREAGDRWGAALSQVTLALAAFGRGDLSEASTAGREAEAALRDLGDPWGLLQASDALARIAEARGDLDDAARRHEEGLRIARDLRLDLVVSRHLAGLGRVALLTGDLDRADALHERALRSAEEQDDAVARQFADAGIALIARRRGDLDRAERSLTRWLEWNHRTEGHVGAAFILTQLGYIAEQRGESERALELHARGRERARLSGDPRAIALALEGEAGARSLAGEHTVAADLLARAAGLRESAGAPLTEVERWDVDRALARVLP</sequence>
<keyword evidence="2 3" id="KW-0238">DNA-binding</keyword>
<dbReference type="EMBL" id="JAVREP010000004">
    <property type="protein sequence ID" value="MDT0328293.1"/>
    <property type="molecule type" value="Genomic_DNA"/>
</dbReference>
<feature type="DNA-binding region" description="OmpR/PhoB-type" evidence="3">
    <location>
        <begin position="8"/>
        <end position="112"/>
    </location>
</feature>
<dbReference type="SUPFAM" id="SSF48452">
    <property type="entry name" value="TPR-like"/>
    <property type="match status" value="2"/>
</dbReference>
<dbReference type="CDD" id="cd15831">
    <property type="entry name" value="BTAD"/>
    <property type="match status" value="1"/>
</dbReference>
<protein>
    <submittedName>
        <fullName evidence="5">BTAD domain-containing putative transcriptional regulator</fullName>
    </submittedName>
</protein>
<evidence type="ECO:0000256" key="2">
    <source>
        <dbReference type="ARBA" id="ARBA00023125"/>
    </source>
</evidence>
<evidence type="ECO:0000256" key="1">
    <source>
        <dbReference type="ARBA" id="ARBA00005820"/>
    </source>
</evidence>
<accession>A0ABU2M6J1</accession>
<name>A0ABU2M6J1_9ACTN</name>
<dbReference type="SUPFAM" id="SSF46894">
    <property type="entry name" value="C-terminal effector domain of the bipartite response regulators"/>
    <property type="match status" value="1"/>
</dbReference>
<evidence type="ECO:0000256" key="3">
    <source>
        <dbReference type="PROSITE-ProRule" id="PRU01091"/>
    </source>
</evidence>
<dbReference type="InterPro" id="IPR011990">
    <property type="entry name" value="TPR-like_helical_dom_sf"/>
</dbReference>
<dbReference type="InterPro" id="IPR016032">
    <property type="entry name" value="Sig_transdc_resp-reg_C-effctor"/>
</dbReference>
<dbReference type="PRINTS" id="PR00364">
    <property type="entry name" value="DISEASERSIST"/>
</dbReference>
<dbReference type="InterPro" id="IPR058852">
    <property type="entry name" value="HTH_77"/>
</dbReference>
<comment type="similarity">
    <text evidence="1">Belongs to the AfsR/DnrI/RedD regulatory family.</text>
</comment>